<dbReference type="RefSeq" id="XP_043165080.1">
    <property type="nucleotide sequence ID" value="XM_043309145.1"/>
</dbReference>
<comment type="caution">
    <text evidence="1">The sequence shown here is derived from an EMBL/GenBank/DDBJ whole genome shotgun (WGS) entry which is preliminary data.</text>
</comment>
<dbReference type="AlphaFoldDB" id="A0A8J2HXP2"/>
<sequence>MSDVNLTIFEGYCAWLYTGNVLYHGKYQRYLYLACLYVVGERLMDTAFQDVIGAAFISRQKHINNRFPGNTMIQTNYASTFENSPARRLMVDFWVFGAKSIWIGLTDLIENICPDLVNDLVRGLIAKRGAPDGFVQRLWLANPESYRVGSKETK</sequence>
<keyword evidence="2" id="KW-1185">Reference proteome</keyword>
<dbReference type="OrthoDB" id="3794732at2759"/>
<protein>
    <submittedName>
        <fullName evidence="1">Uncharacterized protein</fullName>
    </submittedName>
</protein>
<proteinExistence type="predicted"/>
<dbReference type="GeneID" id="67012894"/>
<dbReference type="EMBL" id="CAJRGZ010000015">
    <property type="protein sequence ID" value="CAG5144445.1"/>
    <property type="molecule type" value="Genomic_DNA"/>
</dbReference>
<reference evidence="1" key="1">
    <citation type="submission" date="2021-05" db="EMBL/GenBank/DDBJ databases">
        <authorList>
            <person name="Stam R."/>
        </authorList>
    </citation>
    <scope>NUCLEOTIDE SEQUENCE</scope>
    <source>
        <strain evidence="1">CS162</strain>
    </source>
</reference>
<dbReference type="Proteomes" id="UP000676310">
    <property type="component" value="Unassembled WGS sequence"/>
</dbReference>
<organism evidence="1 2">
    <name type="scientific">Alternaria atra</name>
    <dbReference type="NCBI Taxonomy" id="119953"/>
    <lineage>
        <taxon>Eukaryota</taxon>
        <taxon>Fungi</taxon>
        <taxon>Dikarya</taxon>
        <taxon>Ascomycota</taxon>
        <taxon>Pezizomycotina</taxon>
        <taxon>Dothideomycetes</taxon>
        <taxon>Pleosporomycetidae</taxon>
        <taxon>Pleosporales</taxon>
        <taxon>Pleosporineae</taxon>
        <taxon>Pleosporaceae</taxon>
        <taxon>Alternaria</taxon>
        <taxon>Alternaria sect. Ulocladioides</taxon>
    </lineage>
</organism>
<name>A0A8J2HXP2_9PLEO</name>
<evidence type="ECO:0000313" key="2">
    <source>
        <dbReference type="Proteomes" id="UP000676310"/>
    </source>
</evidence>
<gene>
    <name evidence="1" type="ORF">ALTATR162_LOCUS1548</name>
</gene>
<accession>A0A8J2HXP2</accession>
<evidence type="ECO:0000313" key="1">
    <source>
        <dbReference type="EMBL" id="CAG5144445.1"/>
    </source>
</evidence>